<proteinExistence type="predicted"/>
<dbReference type="AlphaFoldDB" id="A0AAE3AXL7"/>
<dbReference type="EMBL" id="JAJEQF010000017">
    <property type="protein sequence ID" value="MCC2167663.1"/>
    <property type="molecule type" value="Genomic_DNA"/>
</dbReference>
<evidence type="ECO:0000313" key="1">
    <source>
        <dbReference type="EMBL" id="MCC2167663.1"/>
    </source>
</evidence>
<organism evidence="1 2">
    <name type="scientific">Gallintestinimicrobium propionicum</name>
    <dbReference type="NCBI Taxonomy" id="2981770"/>
    <lineage>
        <taxon>Bacteria</taxon>
        <taxon>Bacillati</taxon>
        <taxon>Bacillota</taxon>
        <taxon>Clostridia</taxon>
        <taxon>Lachnospirales</taxon>
        <taxon>Lachnospiraceae</taxon>
        <taxon>Gallintestinimicrobium</taxon>
    </lineage>
</organism>
<dbReference type="Proteomes" id="UP001199355">
    <property type="component" value="Unassembled WGS sequence"/>
</dbReference>
<protein>
    <submittedName>
        <fullName evidence="1">Uncharacterized protein</fullName>
    </submittedName>
</protein>
<gene>
    <name evidence="1" type="ORF">LKD45_08165</name>
</gene>
<comment type="caution">
    <text evidence="1">The sequence shown here is derived from an EMBL/GenBank/DDBJ whole genome shotgun (WGS) entry which is preliminary data.</text>
</comment>
<sequence>MSKKSCKAAESIEDALLRMARVNSNKIHYSSLVPFAYKIDGNRKRCKWLADSSNDRVVS</sequence>
<dbReference type="RefSeq" id="WP_308728221.1">
    <property type="nucleotide sequence ID" value="NZ_JAJEQF010000017.1"/>
</dbReference>
<accession>A0AAE3AXL7</accession>
<keyword evidence="2" id="KW-1185">Reference proteome</keyword>
<reference evidence="1 2" key="1">
    <citation type="submission" date="2021-10" db="EMBL/GenBank/DDBJ databases">
        <title>Anaerobic single-cell dispensing facilitates the cultivation of human gut bacteria.</title>
        <authorList>
            <person name="Afrizal A."/>
        </authorList>
    </citation>
    <scope>NUCLEOTIDE SEQUENCE [LARGE SCALE GENOMIC DNA]</scope>
    <source>
        <strain evidence="1 2">CLA-AA-H244</strain>
    </source>
</reference>
<name>A0AAE3AXL7_9FIRM</name>
<evidence type="ECO:0000313" key="2">
    <source>
        <dbReference type="Proteomes" id="UP001199355"/>
    </source>
</evidence>